<dbReference type="OrthoDB" id="6628276at2759"/>
<dbReference type="AlphaFoldDB" id="A0A6G0VLH4"/>
<dbReference type="PROSITE" id="PS50158">
    <property type="entry name" value="ZF_CCHC"/>
    <property type="match status" value="1"/>
</dbReference>
<feature type="domain" description="CCHC-type" evidence="7">
    <location>
        <begin position="134"/>
        <end position="148"/>
    </location>
</feature>
<dbReference type="GO" id="GO:0008270">
    <property type="term" value="F:zinc ion binding"/>
    <property type="evidence" value="ECO:0007669"/>
    <property type="project" value="UniProtKB-KW"/>
</dbReference>
<dbReference type="InterPro" id="IPR001878">
    <property type="entry name" value="Znf_CCHC"/>
</dbReference>
<reference evidence="8 9" key="1">
    <citation type="submission" date="2019-08" db="EMBL/GenBank/DDBJ databases">
        <title>Whole genome of Aphis craccivora.</title>
        <authorList>
            <person name="Voronova N.V."/>
            <person name="Shulinski R.S."/>
            <person name="Bandarenka Y.V."/>
            <person name="Zhorov D.G."/>
            <person name="Warner D."/>
        </authorList>
    </citation>
    <scope>NUCLEOTIDE SEQUENCE [LARGE SCALE GENOMIC DNA]</scope>
    <source>
        <strain evidence="8">180601</strain>
        <tissue evidence="8">Whole Body</tissue>
    </source>
</reference>
<feature type="compositionally biased region" description="Low complexity" evidence="6">
    <location>
        <begin position="204"/>
        <end position="216"/>
    </location>
</feature>
<accession>A0A6G0VLH4</accession>
<feature type="non-terminal residue" evidence="8">
    <location>
        <position position="1"/>
    </location>
</feature>
<sequence>ELKETLKTSLEPQRTTTHLYLELYSSKQKPEEDVMEYSTRIESLQTLILEQETSGKSAEVATALENSLKAQTIQVFIEDLGKLKDFIKARNPPTLEKAIQAAREEERVRRSLADSKRFYEGNGKSSTKKLSTPCFHCNKMGHWARDCRYKTNTTKPSTGASTSTAPKASESTITCRYCRKPGHTKEECRKLKYVNAKRAREPTNSSTQNSKNSSLSGADGGRPADSLKTAAISFAEIF</sequence>
<organism evidence="8 9">
    <name type="scientific">Aphis craccivora</name>
    <name type="common">Cowpea aphid</name>
    <dbReference type="NCBI Taxonomy" id="307492"/>
    <lineage>
        <taxon>Eukaryota</taxon>
        <taxon>Metazoa</taxon>
        <taxon>Ecdysozoa</taxon>
        <taxon>Arthropoda</taxon>
        <taxon>Hexapoda</taxon>
        <taxon>Insecta</taxon>
        <taxon>Pterygota</taxon>
        <taxon>Neoptera</taxon>
        <taxon>Paraneoptera</taxon>
        <taxon>Hemiptera</taxon>
        <taxon>Sternorrhyncha</taxon>
        <taxon>Aphidomorpha</taxon>
        <taxon>Aphidoidea</taxon>
        <taxon>Aphididae</taxon>
        <taxon>Aphidini</taxon>
        <taxon>Aphis</taxon>
        <taxon>Aphis</taxon>
    </lineage>
</organism>
<gene>
    <name evidence="8" type="ORF">FWK35_00038401</name>
</gene>
<dbReference type="PANTHER" id="PTHR47103">
    <property type="entry name" value="DNA-BINDING PROTEIN"/>
    <property type="match status" value="1"/>
</dbReference>
<dbReference type="Proteomes" id="UP000478052">
    <property type="component" value="Unassembled WGS sequence"/>
</dbReference>
<name>A0A6G0VLH4_APHCR</name>
<evidence type="ECO:0000256" key="3">
    <source>
        <dbReference type="ARBA" id="ARBA00022771"/>
    </source>
</evidence>
<proteinExistence type="predicted"/>
<evidence type="ECO:0000313" key="9">
    <source>
        <dbReference type="Proteomes" id="UP000478052"/>
    </source>
</evidence>
<evidence type="ECO:0000256" key="2">
    <source>
        <dbReference type="ARBA" id="ARBA00022737"/>
    </source>
</evidence>
<evidence type="ECO:0000256" key="6">
    <source>
        <dbReference type="SAM" id="MobiDB-lite"/>
    </source>
</evidence>
<keyword evidence="4" id="KW-0862">Zinc</keyword>
<keyword evidence="3 5" id="KW-0863">Zinc-finger</keyword>
<evidence type="ECO:0000256" key="4">
    <source>
        <dbReference type="ARBA" id="ARBA00022833"/>
    </source>
</evidence>
<comment type="caution">
    <text evidence="8">The sequence shown here is derived from an EMBL/GenBank/DDBJ whole genome shotgun (WGS) entry which is preliminary data.</text>
</comment>
<feature type="region of interest" description="Disordered" evidence="6">
    <location>
        <begin position="195"/>
        <end position="225"/>
    </location>
</feature>
<dbReference type="Pfam" id="PF00098">
    <property type="entry name" value="zf-CCHC"/>
    <property type="match status" value="1"/>
</dbReference>
<dbReference type="SMART" id="SM00343">
    <property type="entry name" value="ZnF_C2HC"/>
    <property type="match status" value="2"/>
</dbReference>
<dbReference type="SUPFAM" id="SSF57756">
    <property type="entry name" value="Retrovirus zinc finger-like domains"/>
    <property type="match status" value="2"/>
</dbReference>
<evidence type="ECO:0000256" key="5">
    <source>
        <dbReference type="PROSITE-ProRule" id="PRU00047"/>
    </source>
</evidence>
<keyword evidence="9" id="KW-1185">Reference proteome</keyword>
<dbReference type="GO" id="GO:0003676">
    <property type="term" value="F:nucleic acid binding"/>
    <property type="evidence" value="ECO:0007669"/>
    <property type="project" value="InterPro"/>
</dbReference>
<evidence type="ECO:0000313" key="8">
    <source>
        <dbReference type="EMBL" id="KAF0697363.1"/>
    </source>
</evidence>
<keyword evidence="1" id="KW-0479">Metal-binding</keyword>
<evidence type="ECO:0000256" key="1">
    <source>
        <dbReference type="ARBA" id="ARBA00022723"/>
    </source>
</evidence>
<dbReference type="Gene3D" id="4.10.60.10">
    <property type="entry name" value="Zinc finger, CCHC-type"/>
    <property type="match status" value="1"/>
</dbReference>
<protein>
    <submittedName>
        <fullName evidence="8">CCHC-type domain-containing protein</fullName>
    </submittedName>
</protein>
<dbReference type="EMBL" id="VUJU01015067">
    <property type="protein sequence ID" value="KAF0697363.1"/>
    <property type="molecule type" value="Genomic_DNA"/>
</dbReference>
<keyword evidence="2" id="KW-0677">Repeat</keyword>
<dbReference type="InterPro" id="IPR036875">
    <property type="entry name" value="Znf_CCHC_sf"/>
</dbReference>
<evidence type="ECO:0000259" key="7">
    <source>
        <dbReference type="PROSITE" id="PS50158"/>
    </source>
</evidence>
<dbReference type="PANTHER" id="PTHR47103:SF8">
    <property type="entry name" value="DNA-BINDING PROTEIN"/>
    <property type="match status" value="1"/>
</dbReference>